<dbReference type="Pfam" id="PF02671">
    <property type="entry name" value="PAH"/>
    <property type="match status" value="3"/>
</dbReference>
<evidence type="ECO:0000256" key="7">
    <source>
        <dbReference type="PROSITE-ProRule" id="PRU00810"/>
    </source>
</evidence>
<dbReference type="InterPro" id="IPR000789">
    <property type="entry name" value="Cyclin-dep_kinase_reg-sub"/>
</dbReference>
<dbReference type="FunFam" id="1.20.1160.11:FF:000003">
    <property type="entry name" value="Paired amphipathic helix SIN3-like protein"/>
    <property type="match status" value="1"/>
</dbReference>
<dbReference type="InterPro" id="IPR003822">
    <property type="entry name" value="PAH"/>
</dbReference>
<keyword evidence="5" id="KW-0804">Transcription</keyword>
<dbReference type="GO" id="GO:0051301">
    <property type="term" value="P:cell division"/>
    <property type="evidence" value="ECO:0007669"/>
    <property type="project" value="UniProtKB-UniRule"/>
</dbReference>
<feature type="region of interest" description="Disordered" evidence="9">
    <location>
        <begin position="604"/>
        <end position="691"/>
    </location>
</feature>
<dbReference type="FunFam" id="1.20.1160.11:FF:000001">
    <property type="entry name" value="Paired amphipathic helix protein Sin3"/>
    <property type="match status" value="1"/>
</dbReference>
<gene>
    <name evidence="11" type="ORF">Dda_5453</name>
</gene>
<dbReference type="InterPro" id="IPR013194">
    <property type="entry name" value="HDAC_interact_dom"/>
</dbReference>
<dbReference type="InterPro" id="IPR036858">
    <property type="entry name" value="Cyclin-dep_kinase_reg-sub_sf"/>
</dbReference>
<dbReference type="Pfam" id="PF01111">
    <property type="entry name" value="CKS"/>
    <property type="match status" value="1"/>
</dbReference>
<comment type="caution">
    <text evidence="11">The sequence shown here is derived from an EMBL/GenBank/DDBJ whole genome shotgun (WGS) entry which is preliminary data.</text>
</comment>
<dbReference type="EMBL" id="JAQGDS010000006">
    <property type="protein sequence ID" value="KAJ6259811.1"/>
    <property type="molecule type" value="Genomic_DNA"/>
</dbReference>
<evidence type="ECO:0000259" key="10">
    <source>
        <dbReference type="SMART" id="SM00761"/>
    </source>
</evidence>
<keyword evidence="12" id="KW-1185">Reference proteome</keyword>
<dbReference type="SMART" id="SM01084">
    <property type="entry name" value="CKS"/>
    <property type="match status" value="1"/>
</dbReference>
<dbReference type="PROSITE" id="PS51477">
    <property type="entry name" value="PAH"/>
    <property type="match status" value="3"/>
</dbReference>
<feature type="compositionally biased region" description="Gly residues" evidence="9">
    <location>
        <begin position="620"/>
        <end position="630"/>
    </location>
</feature>
<reference evidence="11" key="1">
    <citation type="submission" date="2023-01" db="EMBL/GenBank/DDBJ databases">
        <title>The chitinases involved in constricting ring structure development in the nematode-trapping fungus Drechslerella dactyloides.</title>
        <authorList>
            <person name="Wang R."/>
            <person name="Zhang L."/>
            <person name="Tang P."/>
            <person name="Li S."/>
            <person name="Liang L."/>
        </authorList>
    </citation>
    <scope>NUCLEOTIDE SEQUENCE</scope>
    <source>
        <strain evidence="11">YMF1.00031</strain>
    </source>
</reference>
<keyword evidence="2" id="KW-0678">Repressor</keyword>
<evidence type="ECO:0000256" key="8">
    <source>
        <dbReference type="RuleBase" id="RU311113"/>
    </source>
</evidence>
<feature type="compositionally biased region" description="Polar residues" evidence="9">
    <location>
        <begin position="477"/>
        <end position="486"/>
    </location>
</feature>
<dbReference type="InterPro" id="IPR031693">
    <property type="entry name" value="Sin3_C"/>
</dbReference>
<dbReference type="FunFam" id="1.20.1160.11:FF:000002">
    <property type="entry name" value="Paired amphipathic helix protein SIN3"/>
    <property type="match status" value="1"/>
</dbReference>
<feature type="domain" description="Histone deacetylase interacting" evidence="10">
    <location>
        <begin position="812"/>
        <end position="913"/>
    </location>
</feature>
<dbReference type="SUPFAM" id="SSF47762">
    <property type="entry name" value="PAH2 domain"/>
    <property type="match status" value="3"/>
</dbReference>
<feature type="compositionally biased region" description="Acidic residues" evidence="9">
    <location>
        <begin position="1154"/>
        <end position="1166"/>
    </location>
</feature>
<dbReference type="PANTHER" id="PTHR12346">
    <property type="entry name" value="SIN3B-RELATED"/>
    <property type="match status" value="1"/>
</dbReference>
<keyword evidence="6 7" id="KW-0539">Nucleus</keyword>
<dbReference type="GO" id="GO:0003714">
    <property type="term" value="F:transcription corepressor activity"/>
    <property type="evidence" value="ECO:0007669"/>
    <property type="project" value="InterPro"/>
</dbReference>
<feature type="compositionally biased region" description="Basic and acidic residues" evidence="9">
    <location>
        <begin position="167"/>
        <end position="178"/>
    </location>
</feature>
<dbReference type="GO" id="GO:0000122">
    <property type="term" value="P:negative regulation of transcription by RNA polymerase II"/>
    <property type="evidence" value="ECO:0007669"/>
    <property type="project" value="TreeGrafter"/>
</dbReference>
<feature type="compositionally biased region" description="Low complexity" evidence="9">
    <location>
        <begin position="206"/>
        <end position="215"/>
    </location>
</feature>
<dbReference type="Pfam" id="PF08295">
    <property type="entry name" value="Sin3_corepress"/>
    <property type="match status" value="1"/>
</dbReference>
<dbReference type="InterPro" id="IPR039774">
    <property type="entry name" value="Sin3-like"/>
</dbReference>
<dbReference type="Gene3D" id="3.30.170.10">
    <property type="entry name" value="Cyclin-dependent kinase, regulatory subunit"/>
    <property type="match status" value="1"/>
</dbReference>
<evidence type="ECO:0000313" key="11">
    <source>
        <dbReference type="EMBL" id="KAJ6259811.1"/>
    </source>
</evidence>
<comment type="subcellular location">
    <subcellularLocation>
        <location evidence="1 7">Nucleus</location>
    </subcellularLocation>
</comment>
<feature type="compositionally biased region" description="Low complexity" evidence="9">
    <location>
        <begin position="668"/>
        <end position="682"/>
    </location>
</feature>
<dbReference type="GO" id="GO:0010628">
    <property type="term" value="P:positive regulation of gene expression"/>
    <property type="evidence" value="ECO:0007669"/>
    <property type="project" value="UniProtKB-ARBA"/>
</dbReference>
<dbReference type="Gene3D" id="1.20.1160.11">
    <property type="entry name" value="Paired amphipathic helix"/>
    <property type="match status" value="3"/>
</dbReference>
<evidence type="ECO:0000256" key="6">
    <source>
        <dbReference type="ARBA" id="ARBA00023242"/>
    </source>
</evidence>
<dbReference type="Pfam" id="PF16879">
    <property type="entry name" value="Sin3a_C"/>
    <property type="match status" value="1"/>
</dbReference>
<feature type="compositionally biased region" description="Polar residues" evidence="9">
    <location>
        <begin position="655"/>
        <end position="664"/>
    </location>
</feature>
<feature type="compositionally biased region" description="Basic and acidic residues" evidence="9">
    <location>
        <begin position="1119"/>
        <end position="1131"/>
    </location>
</feature>
<comment type="similarity">
    <text evidence="8">Belongs to the CKS family.</text>
</comment>
<name>A0AAD6NHJ8_DREDA</name>
<dbReference type="PANTHER" id="PTHR12346:SF0">
    <property type="entry name" value="SIN3A, ISOFORM G"/>
    <property type="match status" value="1"/>
</dbReference>
<keyword evidence="8" id="KW-0132">Cell division</keyword>
<dbReference type="SUPFAM" id="SSF55637">
    <property type="entry name" value="Cell cycle regulatory proteins"/>
    <property type="match status" value="1"/>
</dbReference>
<keyword evidence="4" id="KW-0805">Transcription regulation</keyword>
<sequence length="1553" mass="173630">MSRSQASRMVQRPRLLTNSERQKLDEFIPDINYSSRYSDSKYEYRHVMLPKAMLDYIPDDYKDSNGLLKILLEDEWRGLGITQSLGWEHYEVHAPEPHILLFKPPSNQGGFYPSGPPPPASQSAPQTQQQGPLPHLPGLASGQSPYPLPSLQGNPPPLSQQGPPHSHMLDRPQHETRPPHSQIPQLASPPVPMNQQQQPAQGHIFSSSNPPGSIQQPPPGPPPQDRLAGMSANPPQPLVPGLASHPVQNLSQVQSQPPPLSHQEAVASIVNAPTPGMVNVQMSVPPGMPASYRPLNVKDALSYLDQVKVQFADHPDVYNRFLDIMKDFKSQAIDTPGVIERVSTLFAGHPNLIQGFNTFLPPGYRIECSSDPSDPHSIRVTTPQGTTTATSGHPPHLLSQAGMPPAGQNGNWRAQDAWGEPARFRFDGAEAPGPQEQPSREQLRAAQVQGRPGHPIPNQPVHLQQPQPLQPALGQPSTSDTVNQLQNAAAAANGAGPMPQGQMRQAQPAGPMGHPSQNSPLTPGADIKRGPVEFNHAISYVNKIKASLTRFSSQPEIYKNFLEILQTYQRESKPIQEVYSQVTQLFNAAPDLLEDFKQFLPESAAQARQKPDEHLRDVNGMGGPGSGGSRGPPPQGHFAPPLAAPKDTGKRKRTTQPVLSSSRDSGIAPLQNNPLNDLNPAAGSRGPAANKRPKIMHKAVPDAPVSPTLIPANPSPLVPADPVGASSEEIAFFDRVRKYIGNKQTYNEFLKLLNMFSQDLMDKSLLVSTLESFLGTNPELFNWIKRFLGVGEKNDDNIQNALKRSHKVRLNVCRALGPSYRLLPKLEANKPCSGRDDMCREVLNDEWASHPTWASEDSGFVGHKKNQYEEMLHRVEEERHDYDFHIECNSRTIQLLEPIAQRIASMSPEEQANFRLNPGLGGQSRTIYQRAIKKVYRDDGLEVIRLLHDRPASAVPIILRRLKMKDEEWRFAQREWNKVWREQTGKIFYKSLDHQGNTFKQNDKRMTTNRHFISEIDGLYKATDSNAADKSYHLKFGFPDLSVLLDVCRLLATQLDRDGAYSHSDRVKIANFIQDFIPRFFGLRKEDVENAMGNASRKSPDDDMDTDNADSTSGRTSRKKTEQNLRQDVLRRAKAGKSHKIDGAGSTGTTPEPSNDDDHTDGDPMDVEPAPPNPPTTWINPVGPRQSNGGELPGSTSGTDARDIVVSELKERSAYNLFANSNIYCFIRLLQVVYQRLLDVKTCEEEAKATLVRRKNNTTARKLGLIPQMYDDFFSVTDKSVYYNQVLEHCERLILSSIESSVFEDGMRSVYIQKGWQLYTIDKHIATLNKMIQTFCSENRDNCSEIFNLYAKDRATDKTNFQLQMSYRREVEAYIGREEPTYRIEWNTETKDMAIQLLFRVDPTHTAKLTRDEKWSYYVDAFIMSQPTEGVPAPARPPFLVRNLPSQDVIDDFSARDCQLGGVYSYKKPIVQEGLELKICVNSYKLFFTPGSTDAMILSGEQRLKNSEAEKRATLKRKRLFESEFVNNAKRLKDAAPENRVLGHDGLEGLWKP</sequence>
<feature type="compositionally biased region" description="Low complexity" evidence="9">
    <location>
        <begin position="381"/>
        <end position="390"/>
    </location>
</feature>
<keyword evidence="3" id="KW-0677">Repeat</keyword>
<evidence type="ECO:0000256" key="9">
    <source>
        <dbReference type="SAM" id="MobiDB-lite"/>
    </source>
</evidence>
<feature type="compositionally biased region" description="Low complexity" evidence="9">
    <location>
        <begin position="487"/>
        <end position="496"/>
    </location>
</feature>
<organism evidence="11 12">
    <name type="scientific">Drechslerella dactyloides</name>
    <name type="common">Nematode-trapping fungus</name>
    <name type="synonym">Arthrobotrys dactyloides</name>
    <dbReference type="NCBI Taxonomy" id="74499"/>
    <lineage>
        <taxon>Eukaryota</taxon>
        <taxon>Fungi</taxon>
        <taxon>Dikarya</taxon>
        <taxon>Ascomycota</taxon>
        <taxon>Pezizomycotina</taxon>
        <taxon>Orbiliomycetes</taxon>
        <taxon>Orbiliales</taxon>
        <taxon>Orbiliaceae</taxon>
        <taxon>Drechslerella</taxon>
    </lineage>
</organism>
<evidence type="ECO:0000256" key="3">
    <source>
        <dbReference type="ARBA" id="ARBA00022737"/>
    </source>
</evidence>
<dbReference type="SMART" id="SM00761">
    <property type="entry name" value="HDAC_interact"/>
    <property type="match status" value="1"/>
</dbReference>
<dbReference type="PRINTS" id="PR00296">
    <property type="entry name" value="CYCLINKINASE"/>
</dbReference>
<feature type="region of interest" description="Disordered" evidence="9">
    <location>
        <begin position="1092"/>
        <end position="1199"/>
    </location>
</feature>
<accession>A0AAD6NHJ8</accession>
<dbReference type="GO" id="GO:0016538">
    <property type="term" value="F:cyclin-dependent protein serine/threonine kinase regulator activity"/>
    <property type="evidence" value="ECO:0007669"/>
    <property type="project" value="InterPro"/>
</dbReference>
<dbReference type="PROSITE" id="PS00945">
    <property type="entry name" value="CKS_2"/>
    <property type="match status" value="1"/>
</dbReference>
<evidence type="ECO:0000256" key="4">
    <source>
        <dbReference type="ARBA" id="ARBA00023015"/>
    </source>
</evidence>
<comment type="function">
    <text evidence="8">Binds to the catalytic subunit of the cyclin dependent kinases and is essential for their biological function.</text>
</comment>
<evidence type="ECO:0000313" key="12">
    <source>
        <dbReference type="Proteomes" id="UP001221413"/>
    </source>
</evidence>
<proteinExistence type="inferred from homology"/>
<keyword evidence="8" id="KW-0131">Cell cycle</keyword>
<feature type="compositionally biased region" description="Low complexity" evidence="9">
    <location>
        <begin position="459"/>
        <end position="476"/>
    </location>
</feature>
<dbReference type="GO" id="GO:0033698">
    <property type="term" value="C:Rpd3L complex"/>
    <property type="evidence" value="ECO:0007669"/>
    <property type="project" value="UniProtKB-ARBA"/>
</dbReference>
<dbReference type="InterPro" id="IPR036600">
    <property type="entry name" value="PAH_sf"/>
</dbReference>
<feature type="region of interest" description="Disordered" evidence="9">
    <location>
        <begin position="101"/>
        <end position="244"/>
    </location>
</feature>
<evidence type="ECO:0000256" key="1">
    <source>
        <dbReference type="ARBA" id="ARBA00004123"/>
    </source>
</evidence>
<dbReference type="Proteomes" id="UP001221413">
    <property type="component" value="Unassembled WGS sequence"/>
</dbReference>
<protein>
    <recommendedName>
        <fullName evidence="8">Cyclin-dependent kinases regulatory subunit</fullName>
    </recommendedName>
</protein>
<feature type="region of interest" description="Disordered" evidence="9">
    <location>
        <begin position="370"/>
        <end position="528"/>
    </location>
</feature>
<evidence type="ECO:0000256" key="5">
    <source>
        <dbReference type="ARBA" id="ARBA00023163"/>
    </source>
</evidence>
<feature type="compositionally biased region" description="Polar residues" evidence="9">
    <location>
        <begin position="1185"/>
        <end position="1199"/>
    </location>
</feature>
<feature type="compositionally biased region" description="Low complexity" evidence="9">
    <location>
        <begin position="121"/>
        <end position="132"/>
    </location>
</feature>
<evidence type="ECO:0000256" key="2">
    <source>
        <dbReference type="ARBA" id="ARBA00022491"/>
    </source>
</evidence>